<keyword evidence="3" id="KW-1185">Reference proteome</keyword>
<keyword evidence="2" id="KW-0449">Lipoprotein</keyword>
<dbReference type="InterPro" id="IPR007298">
    <property type="entry name" value="Cu-R_lipoprotein_NlpE"/>
</dbReference>
<accession>A0A1I4XAB6</accession>
<feature type="region of interest" description="Disordered" evidence="1">
    <location>
        <begin position="28"/>
        <end position="61"/>
    </location>
</feature>
<dbReference type="Proteomes" id="UP000198769">
    <property type="component" value="Unassembled WGS sequence"/>
</dbReference>
<feature type="compositionally biased region" description="Polar residues" evidence="1">
    <location>
        <begin position="37"/>
        <end position="61"/>
    </location>
</feature>
<dbReference type="Pfam" id="PF04170">
    <property type="entry name" value="NlpE"/>
    <property type="match status" value="1"/>
</dbReference>
<organism evidence="2 3">
    <name type="scientific">Chryseobacterium oleae</name>
    <dbReference type="NCBI Taxonomy" id="491207"/>
    <lineage>
        <taxon>Bacteria</taxon>
        <taxon>Pseudomonadati</taxon>
        <taxon>Bacteroidota</taxon>
        <taxon>Flavobacteriia</taxon>
        <taxon>Flavobacteriales</taxon>
        <taxon>Weeksellaceae</taxon>
        <taxon>Chryseobacterium group</taxon>
        <taxon>Chryseobacterium</taxon>
    </lineage>
</organism>
<reference evidence="3" key="1">
    <citation type="submission" date="2016-10" db="EMBL/GenBank/DDBJ databases">
        <authorList>
            <person name="Varghese N."/>
            <person name="Submissions S."/>
        </authorList>
    </citation>
    <scope>NUCLEOTIDE SEQUENCE [LARGE SCALE GENOMIC DNA]</scope>
    <source>
        <strain evidence="3">DSM 25575</strain>
    </source>
</reference>
<dbReference type="EMBL" id="FOVD01000002">
    <property type="protein sequence ID" value="SFN22857.1"/>
    <property type="molecule type" value="Genomic_DNA"/>
</dbReference>
<dbReference type="PROSITE" id="PS51257">
    <property type="entry name" value="PROKAR_LIPOPROTEIN"/>
    <property type="match status" value="1"/>
</dbReference>
<evidence type="ECO:0000256" key="1">
    <source>
        <dbReference type="SAM" id="MobiDB-lite"/>
    </source>
</evidence>
<gene>
    <name evidence="2" type="ORF">SAMN05421594_1649</name>
</gene>
<sequence>MMNSKMFILGIASAVFLASCNQKEKTTETTDAATDSAAVQTNPADSITKATPTAAGDTSENALDWPGTYEAVVPCADCPGIKTSLTLNNDKTFSITEEYIDRNSKNQDKGTFEWDASGSVITLKGKTASYKYKVGENILIQLDMDGQEITGPNKDLYVFKKK</sequence>
<dbReference type="Gene3D" id="2.40.128.640">
    <property type="match status" value="1"/>
</dbReference>
<proteinExistence type="predicted"/>
<dbReference type="RefSeq" id="WP_228407851.1">
    <property type="nucleotide sequence ID" value="NZ_FOVD01000002.1"/>
</dbReference>
<evidence type="ECO:0000313" key="3">
    <source>
        <dbReference type="Proteomes" id="UP000198769"/>
    </source>
</evidence>
<name>A0A1I4XAB6_CHROL</name>
<evidence type="ECO:0000313" key="2">
    <source>
        <dbReference type="EMBL" id="SFN22857.1"/>
    </source>
</evidence>
<dbReference type="AlphaFoldDB" id="A0A1I4XAB6"/>
<protein>
    <submittedName>
        <fullName evidence="2">Uncharacterized lipoprotein NlpE involved in copper resistance</fullName>
    </submittedName>
</protein>